<dbReference type="KEGG" id="orm:HTY61_10330"/>
<sequence>MPVTFTEPRTREDLALSSRTVFIGLTRDCAHSLPRILQSISEFGRSLDDWGYVFLENGSEDETVAILDEFHRLHDKGIVETLPDLDSRIPVRTERLAHLRNRALEHVRADERLADFDYAIIMDMDGVNSLFPADRLRAHMSDWPEDRAAVFANQTESYYDVWAYRHPTHSPDDCWERVEKRPAGMSKAQAYETFVAARKKPWPRDAGMVEVESAFGGLALYRLPALRDCSYLGLDEDGNPRCEHVEFHRQIRSKGYRLFIDPAMINGTGAEEHKAPKGIRYLRRLLHRVGRLAGRR</sequence>
<dbReference type="Proteomes" id="UP000509367">
    <property type="component" value="Chromosome"/>
</dbReference>
<proteinExistence type="predicted"/>
<dbReference type="Pfam" id="PF00535">
    <property type="entry name" value="Glycos_transf_2"/>
    <property type="match status" value="1"/>
</dbReference>
<evidence type="ECO:0000313" key="2">
    <source>
        <dbReference type="EMBL" id="QKV20621.1"/>
    </source>
</evidence>
<evidence type="ECO:0000313" key="3">
    <source>
        <dbReference type="Proteomes" id="UP000509367"/>
    </source>
</evidence>
<dbReference type="InterPro" id="IPR001173">
    <property type="entry name" value="Glyco_trans_2-like"/>
</dbReference>
<protein>
    <submittedName>
        <fullName evidence="2">Glycosyltransferase</fullName>
    </submittedName>
</protein>
<dbReference type="CDD" id="cd00761">
    <property type="entry name" value="Glyco_tranf_GTA_type"/>
    <property type="match status" value="1"/>
</dbReference>
<organism evidence="2 3">
    <name type="scientific">Oricola thermophila</name>
    <dbReference type="NCBI Taxonomy" id="2742145"/>
    <lineage>
        <taxon>Bacteria</taxon>
        <taxon>Pseudomonadati</taxon>
        <taxon>Pseudomonadota</taxon>
        <taxon>Alphaproteobacteria</taxon>
        <taxon>Hyphomicrobiales</taxon>
        <taxon>Ahrensiaceae</taxon>
        <taxon>Oricola</taxon>
    </lineage>
</organism>
<dbReference type="AlphaFoldDB" id="A0A6N1VIA6"/>
<accession>A0A6N1VIA6</accession>
<dbReference type="Gene3D" id="3.90.550.10">
    <property type="entry name" value="Spore Coat Polysaccharide Biosynthesis Protein SpsA, Chain A"/>
    <property type="match status" value="1"/>
</dbReference>
<reference evidence="2 3" key="1">
    <citation type="submission" date="2020-06" db="EMBL/GenBank/DDBJ databases">
        <title>Oricola thermophila sp. nov. isolated from a tidal sediments.</title>
        <authorList>
            <person name="Kwon K.K."/>
            <person name="Yang S.-H."/>
            <person name="Park M.-J."/>
        </authorList>
    </citation>
    <scope>NUCLEOTIDE SEQUENCE [LARGE SCALE GENOMIC DNA]</scope>
    <source>
        <strain evidence="2 3">MEBiC13590</strain>
    </source>
</reference>
<keyword evidence="2" id="KW-0808">Transferase</keyword>
<dbReference type="GO" id="GO:0016740">
    <property type="term" value="F:transferase activity"/>
    <property type="evidence" value="ECO:0007669"/>
    <property type="project" value="UniProtKB-KW"/>
</dbReference>
<name>A0A6N1VIA6_9HYPH</name>
<dbReference type="EMBL" id="CP054836">
    <property type="protein sequence ID" value="QKV20621.1"/>
    <property type="molecule type" value="Genomic_DNA"/>
</dbReference>
<dbReference type="InterPro" id="IPR029044">
    <property type="entry name" value="Nucleotide-diphossugar_trans"/>
</dbReference>
<feature type="domain" description="Glycosyltransferase 2-like" evidence="1">
    <location>
        <begin position="28"/>
        <end position="174"/>
    </location>
</feature>
<gene>
    <name evidence="2" type="ORF">HTY61_10330</name>
</gene>
<keyword evidence="3" id="KW-1185">Reference proteome</keyword>
<evidence type="ECO:0000259" key="1">
    <source>
        <dbReference type="Pfam" id="PF00535"/>
    </source>
</evidence>
<dbReference type="SUPFAM" id="SSF53448">
    <property type="entry name" value="Nucleotide-diphospho-sugar transferases"/>
    <property type="match status" value="1"/>
</dbReference>